<evidence type="ECO:0000313" key="3">
    <source>
        <dbReference type="Proteomes" id="UP000299102"/>
    </source>
</evidence>
<dbReference type="AlphaFoldDB" id="A0A4C1Y294"/>
<organism evidence="2 3">
    <name type="scientific">Eumeta variegata</name>
    <name type="common">Bagworm moth</name>
    <name type="synonym">Eumeta japonica</name>
    <dbReference type="NCBI Taxonomy" id="151549"/>
    <lineage>
        <taxon>Eukaryota</taxon>
        <taxon>Metazoa</taxon>
        <taxon>Ecdysozoa</taxon>
        <taxon>Arthropoda</taxon>
        <taxon>Hexapoda</taxon>
        <taxon>Insecta</taxon>
        <taxon>Pterygota</taxon>
        <taxon>Neoptera</taxon>
        <taxon>Endopterygota</taxon>
        <taxon>Lepidoptera</taxon>
        <taxon>Glossata</taxon>
        <taxon>Ditrysia</taxon>
        <taxon>Tineoidea</taxon>
        <taxon>Psychidae</taxon>
        <taxon>Oiketicinae</taxon>
        <taxon>Eumeta</taxon>
    </lineage>
</organism>
<gene>
    <name evidence="2" type="ORF">EVAR_47673_1</name>
</gene>
<comment type="caution">
    <text evidence="2">The sequence shown here is derived from an EMBL/GenBank/DDBJ whole genome shotgun (WGS) entry which is preliminary data.</text>
</comment>
<dbReference type="EMBL" id="BGZK01001019">
    <property type="protein sequence ID" value="GBP68667.1"/>
    <property type="molecule type" value="Genomic_DNA"/>
</dbReference>
<proteinExistence type="predicted"/>
<sequence>MLHPRSQSPRGRRRGRGARHYKNLHLFFRSDVFTALFQDLRGVLAEGSIKGLSVEGRGAREQGRAQRSSHGHAAIDCDDVGSLRPDAAAPPRRPRQRREIYARLCDKELIDELYSVAPYSDINLPWLVAMYSLSLQRDRMRATVDISESADHCRCGGLLYALIGCWSRDHVQLYRQYSQCAKSTRVARVWLVTAAHGHSRLSGRNTMSDGKGLWADGRGVGHWNFQNAIAEIGASSWSNRPFVDRLLLLVLEYLRYFPSRMLDTDEQKRLIMTRERMPR</sequence>
<evidence type="ECO:0000313" key="2">
    <source>
        <dbReference type="EMBL" id="GBP68667.1"/>
    </source>
</evidence>
<keyword evidence="3" id="KW-1185">Reference proteome</keyword>
<feature type="region of interest" description="Disordered" evidence="1">
    <location>
        <begin position="55"/>
        <end position="95"/>
    </location>
</feature>
<dbReference type="Proteomes" id="UP000299102">
    <property type="component" value="Unassembled WGS sequence"/>
</dbReference>
<evidence type="ECO:0000256" key="1">
    <source>
        <dbReference type="SAM" id="MobiDB-lite"/>
    </source>
</evidence>
<protein>
    <submittedName>
        <fullName evidence="2">Uncharacterized protein</fullName>
    </submittedName>
</protein>
<accession>A0A4C1Y294</accession>
<reference evidence="2 3" key="1">
    <citation type="journal article" date="2019" name="Commun. Biol.">
        <title>The bagworm genome reveals a unique fibroin gene that provides high tensile strength.</title>
        <authorList>
            <person name="Kono N."/>
            <person name="Nakamura H."/>
            <person name="Ohtoshi R."/>
            <person name="Tomita M."/>
            <person name="Numata K."/>
            <person name="Arakawa K."/>
        </authorList>
    </citation>
    <scope>NUCLEOTIDE SEQUENCE [LARGE SCALE GENOMIC DNA]</scope>
</reference>
<name>A0A4C1Y294_EUMVA</name>